<evidence type="ECO:0000313" key="4">
    <source>
        <dbReference type="Proteomes" id="UP001275867"/>
    </source>
</evidence>
<reference evidence="2 3" key="1">
    <citation type="submission" date="2016-05" db="EMBL/GenBank/DDBJ databases">
        <title>Draft genome sequence of Pediococcus parvulus 2.6, a probiotic beta-glucan producer strain.</title>
        <authorList>
            <person name="Mohedano M.L."/>
            <person name="Perez-Ramos A."/>
            <person name="Duenas M.T."/>
            <person name="Lamontanara A."/>
            <person name="Orru L."/>
            <person name="Spano G."/>
            <person name="Capozzi V."/>
            <person name="Lopez P."/>
        </authorList>
    </citation>
    <scope>NUCLEOTIDE SEQUENCE [LARGE SCALE GENOMIC DNA]</scope>
    <source>
        <strain evidence="2 3">2.6</strain>
    </source>
</reference>
<accession>A0AAP5T9J9</accession>
<keyword evidence="3" id="KW-1185">Reference proteome</keyword>
<dbReference type="EMBL" id="LXND01000060">
    <property type="protein sequence ID" value="OAD63719.1"/>
    <property type="molecule type" value="Genomic_DNA"/>
</dbReference>
<proteinExistence type="predicted"/>
<gene>
    <name evidence="2" type="ORF">A7K95_08465</name>
    <name evidence="1" type="ORF">GA842_01640</name>
</gene>
<dbReference type="Proteomes" id="UP001275867">
    <property type="component" value="Unassembled WGS sequence"/>
</dbReference>
<sequence length="61" mass="7291">MNNQEIRHEIKVKRLRYWEVANKIGISDGRLSVWLRTPLNSDRKKRVEQAIKELSESITEK</sequence>
<evidence type="ECO:0000313" key="3">
    <source>
        <dbReference type="Proteomes" id="UP000077280"/>
    </source>
</evidence>
<dbReference type="EMBL" id="WERX01000003">
    <property type="protein sequence ID" value="MDV7693600.1"/>
    <property type="molecule type" value="Genomic_DNA"/>
</dbReference>
<protein>
    <submittedName>
        <fullName evidence="1">Uncharacterized protein</fullName>
    </submittedName>
</protein>
<evidence type="ECO:0000313" key="2">
    <source>
        <dbReference type="EMBL" id="OAD63719.1"/>
    </source>
</evidence>
<comment type="caution">
    <text evidence="1">The sequence shown here is derived from an EMBL/GenBank/DDBJ whole genome shotgun (WGS) entry which is preliminary data.</text>
</comment>
<dbReference type="RefSeq" id="WP_068807171.1">
    <property type="nucleotide sequence ID" value="NZ_LXND01000060.1"/>
</dbReference>
<reference evidence="1" key="2">
    <citation type="submission" date="2019-10" db="EMBL/GenBank/DDBJ databases">
        <title>Malate fermentation in French cider.</title>
        <authorList>
            <person name="Cousin F.J."/>
            <person name="Medina Fernandez S."/>
            <person name="Misery B."/>
            <person name="Laplace J.-M."/>
            <person name="Cretenet M."/>
        </authorList>
    </citation>
    <scope>NUCLEOTIDE SEQUENCE</scope>
    <source>
        <strain evidence="1">UCMA15901</strain>
    </source>
</reference>
<organism evidence="1 4">
    <name type="scientific">Pediococcus parvulus</name>
    <dbReference type="NCBI Taxonomy" id="54062"/>
    <lineage>
        <taxon>Bacteria</taxon>
        <taxon>Bacillati</taxon>
        <taxon>Bacillota</taxon>
        <taxon>Bacilli</taxon>
        <taxon>Lactobacillales</taxon>
        <taxon>Lactobacillaceae</taxon>
        <taxon>Pediococcus</taxon>
    </lineage>
</organism>
<dbReference type="AlphaFoldDB" id="A0AAP5T9J9"/>
<name>A0AAP5T9J9_9LACO</name>
<dbReference type="Proteomes" id="UP000077280">
    <property type="component" value="Unassembled WGS sequence"/>
</dbReference>
<evidence type="ECO:0000313" key="1">
    <source>
        <dbReference type="EMBL" id="MDV7693600.1"/>
    </source>
</evidence>